<keyword evidence="2" id="KW-1133">Transmembrane helix</keyword>
<dbReference type="AlphaFoldDB" id="A0A7W8IMP4"/>
<accession>A0A7W8IMP4</accession>
<protein>
    <submittedName>
        <fullName evidence="3">Uncharacterized protein</fullName>
    </submittedName>
</protein>
<proteinExistence type="inferred from homology"/>
<evidence type="ECO:0000313" key="4">
    <source>
        <dbReference type="Proteomes" id="UP000520011"/>
    </source>
</evidence>
<dbReference type="InterPro" id="IPR051311">
    <property type="entry name" value="DedA_domain"/>
</dbReference>
<organism evidence="3 4">
    <name type="scientific">Anoxybacteroides tepidamans</name>
    <dbReference type="NCBI Taxonomy" id="265948"/>
    <lineage>
        <taxon>Bacteria</taxon>
        <taxon>Bacillati</taxon>
        <taxon>Bacillota</taxon>
        <taxon>Bacilli</taxon>
        <taxon>Bacillales</taxon>
        <taxon>Anoxybacillaceae</taxon>
        <taxon>Anoxybacteroides</taxon>
    </lineage>
</organism>
<keyword evidence="2" id="KW-0812">Transmembrane</keyword>
<sequence>MLTNLTNLGDLGIALGLMLEVIPSEIVLFYDGFFVLQGKINFVGAIVTGTIGGTVAQLFLYWMGYYGGRPFYRNTENTFSFGNGILICPKRGSLNTDRESFLQLVLFLSSCYFHTGRNFENVFNEIYIVHYFRRNPLVHLTCVSRYATRKPVVTHQ</sequence>
<feature type="transmembrane region" description="Helical" evidence="2">
    <location>
        <begin position="12"/>
        <end position="30"/>
    </location>
</feature>
<comment type="similarity">
    <text evidence="1">Belongs to the DedA family.</text>
</comment>
<dbReference type="GO" id="GO:0005886">
    <property type="term" value="C:plasma membrane"/>
    <property type="evidence" value="ECO:0007669"/>
    <property type="project" value="TreeGrafter"/>
</dbReference>
<evidence type="ECO:0000256" key="1">
    <source>
        <dbReference type="ARBA" id="ARBA00010792"/>
    </source>
</evidence>
<reference evidence="3 4" key="1">
    <citation type="submission" date="2020-08" db="EMBL/GenBank/DDBJ databases">
        <title>Genomic Encyclopedia of Type Strains, Phase IV (KMG-IV): sequencing the most valuable type-strain genomes for metagenomic binning, comparative biology and taxonomic classification.</title>
        <authorList>
            <person name="Goeker M."/>
        </authorList>
    </citation>
    <scope>NUCLEOTIDE SEQUENCE [LARGE SCALE GENOMIC DNA]</scope>
    <source>
        <strain evidence="3 4">DSM 16325</strain>
    </source>
</reference>
<dbReference type="PANTHER" id="PTHR42709">
    <property type="entry name" value="ALKALINE PHOSPHATASE LIKE PROTEIN"/>
    <property type="match status" value="1"/>
</dbReference>
<keyword evidence="2" id="KW-0472">Membrane</keyword>
<feature type="transmembrane region" description="Helical" evidence="2">
    <location>
        <begin position="42"/>
        <end position="63"/>
    </location>
</feature>
<dbReference type="Proteomes" id="UP000520011">
    <property type="component" value="Unassembled WGS sequence"/>
</dbReference>
<comment type="caution">
    <text evidence="3">The sequence shown here is derived from an EMBL/GenBank/DDBJ whole genome shotgun (WGS) entry which is preliminary data.</text>
</comment>
<dbReference type="PANTHER" id="PTHR42709:SF8">
    <property type="entry name" value="UNDECAPRENYL PHOSPHATE TRANSPORTER A"/>
    <property type="match status" value="1"/>
</dbReference>
<dbReference type="EMBL" id="JACHEP010000001">
    <property type="protein sequence ID" value="MBB5323328.1"/>
    <property type="molecule type" value="Genomic_DNA"/>
</dbReference>
<evidence type="ECO:0000313" key="3">
    <source>
        <dbReference type="EMBL" id="MBB5323328.1"/>
    </source>
</evidence>
<gene>
    <name evidence="3" type="ORF">HNQ34_000405</name>
</gene>
<keyword evidence="4" id="KW-1185">Reference proteome</keyword>
<evidence type="ECO:0000256" key="2">
    <source>
        <dbReference type="SAM" id="Phobius"/>
    </source>
</evidence>
<name>A0A7W8IMP4_9BACL</name>